<dbReference type="EMBL" id="CAEKDK010000003">
    <property type="protein sequence ID" value="CAB4275477.1"/>
    <property type="molecule type" value="Genomic_DNA"/>
</dbReference>
<proteinExistence type="predicted"/>
<evidence type="ECO:0000313" key="1">
    <source>
        <dbReference type="EMBL" id="CAB4275477.1"/>
    </source>
</evidence>
<name>A0A6J5UIG6_PRUAR</name>
<accession>A0A6J5UIG6</accession>
<reference evidence="1 2" key="1">
    <citation type="submission" date="2020-05" db="EMBL/GenBank/DDBJ databases">
        <authorList>
            <person name="Campoy J."/>
            <person name="Schneeberger K."/>
            <person name="Spophaly S."/>
        </authorList>
    </citation>
    <scope>NUCLEOTIDE SEQUENCE [LARGE SCALE GENOMIC DNA]</scope>
    <source>
        <strain evidence="1">PruArmRojPasFocal</strain>
    </source>
</reference>
<evidence type="ECO:0000313" key="2">
    <source>
        <dbReference type="Proteomes" id="UP000507222"/>
    </source>
</evidence>
<protein>
    <submittedName>
        <fullName evidence="1">Uncharacterized protein</fullName>
    </submittedName>
</protein>
<organism evidence="1 2">
    <name type="scientific">Prunus armeniaca</name>
    <name type="common">Apricot</name>
    <name type="synonym">Armeniaca vulgaris</name>
    <dbReference type="NCBI Taxonomy" id="36596"/>
    <lineage>
        <taxon>Eukaryota</taxon>
        <taxon>Viridiplantae</taxon>
        <taxon>Streptophyta</taxon>
        <taxon>Embryophyta</taxon>
        <taxon>Tracheophyta</taxon>
        <taxon>Spermatophyta</taxon>
        <taxon>Magnoliopsida</taxon>
        <taxon>eudicotyledons</taxon>
        <taxon>Gunneridae</taxon>
        <taxon>Pentapetalae</taxon>
        <taxon>rosids</taxon>
        <taxon>fabids</taxon>
        <taxon>Rosales</taxon>
        <taxon>Rosaceae</taxon>
        <taxon>Amygdaloideae</taxon>
        <taxon>Amygdaleae</taxon>
        <taxon>Prunus</taxon>
    </lineage>
</organism>
<dbReference type="Proteomes" id="UP000507222">
    <property type="component" value="Unassembled WGS sequence"/>
</dbReference>
<sequence>MDLVWRNGKGASHLEIASLNLIDLKGCHLWHQSSIAHNQNQTSVDAKIVQGASAEFEIAVVAAVSSGDGEAAASSDAVAEAPTDAGVAEVPADAGVAETPTDAGVAGAPTDADVAEAPTDVDVAEAPIGDAVGEAPTDAAVDAVVLRDVLYPQQDDGTAGY</sequence>
<gene>
    <name evidence="1" type="ORF">CURHAP_LOCUS24387</name>
</gene>
<dbReference type="AlphaFoldDB" id="A0A6J5UIG6"/>